<dbReference type="RefSeq" id="WP_344776981.1">
    <property type="nucleotide sequence ID" value="NZ_BAABAH010000012.1"/>
</dbReference>
<comment type="caution">
    <text evidence="1">The sequence shown here is derived from an EMBL/GenBank/DDBJ whole genome shotgun (WGS) entry which is preliminary data.</text>
</comment>
<accession>A0ABP7IUS0</accession>
<sequence>MTTSSHRVRLVLEIDAAEAIAGRIRRDGQWLAFAGWTELGESIVRLAGHTDKEL</sequence>
<evidence type="ECO:0000313" key="1">
    <source>
        <dbReference type="EMBL" id="GAA3827223.1"/>
    </source>
</evidence>
<proteinExistence type="predicted"/>
<dbReference type="Proteomes" id="UP001501821">
    <property type="component" value="Unassembled WGS sequence"/>
</dbReference>
<gene>
    <name evidence="1" type="ORF">GCM10022242_30590</name>
</gene>
<protein>
    <submittedName>
        <fullName evidence="1">Uncharacterized protein</fullName>
    </submittedName>
</protein>
<evidence type="ECO:0000313" key="2">
    <source>
        <dbReference type="Proteomes" id="UP001501821"/>
    </source>
</evidence>
<keyword evidence="2" id="KW-1185">Reference proteome</keyword>
<dbReference type="EMBL" id="BAABAH010000012">
    <property type="protein sequence ID" value="GAA3827223.1"/>
    <property type="molecule type" value="Genomic_DNA"/>
</dbReference>
<name>A0ABP7IUS0_9ACTN</name>
<reference evidence="2" key="1">
    <citation type="journal article" date="2019" name="Int. J. Syst. Evol. Microbiol.">
        <title>The Global Catalogue of Microorganisms (GCM) 10K type strain sequencing project: providing services to taxonomists for standard genome sequencing and annotation.</title>
        <authorList>
            <consortium name="The Broad Institute Genomics Platform"/>
            <consortium name="The Broad Institute Genome Sequencing Center for Infectious Disease"/>
            <person name="Wu L."/>
            <person name="Ma J."/>
        </authorList>
    </citation>
    <scope>NUCLEOTIDE SEQUENCE [LARGE SCALE GENOMIC DNA]</scope>
    <source>
        <strain evidence="2">JCM 16953</strain>
    </source>
</reference>
<organism evidence="1 2">
    <name type="scientific">Nocardioides panacisoli</name>
    <dbReference type="NCBI Taxonomy" id="627624"/>
    <lineage>
        <taxon>Bacteria</taxon>
        <taxon>Bacillati</taxon>
        <taxon>Actinomycetota</taxon>
        <taxon>Actinomycetes</taxon>
        <taxon>Propionibacteriales</taxon>
        <taxon>Nocardioidaceae</taxon>
        <taxon>Nocardioides</taxon>
    </lineage>
</organism>